<evidence type="ECO:0000313" key="7">
    <source>
        <dbReference type="EMBL" id="PWI74629.1"/>
    </source>
</evidence>
<feature type="domain" description="AMP-activated protein kinase glycogen-binding" evidence="3">
    <location>
        <begin position="8"/>
        <end position="96"/>
    </location>
</feature>
<dbReference type="EMBL" id="LSBI01000005">
    <property type="protein sequence ID" value="OAQ89083.1"/>
    <property type="molecule type" value="Genomic_DNA"/>
</dbReference>
<name>A0A179H481_PURLI</name>
<dbReference type="EMBL" id="JAWRVI010000012">
    <property type="protein sequence ID" value="KAK4091187.1"/>
    <property type="molecule type" value="Genomic_DNA"/>
</dbReference>
<dbReference type="PANTHER" id="PTHR10343">
    <property type="entry name" value="5'-AMP-ACTIVATED PROTEIN KINASE , BETA SUBUNIT"/>
    <property type="match status" value="1"/>
</dbReference>
<reference evidence="4" key="4">
    <citation type="submission" date="2023-11" db="EMBL/GenBank/DDBJ databases">
        <authorList>
            <person name="Beijen E."/>
            <person name="Ohm R.A."/>
        </authorList>
    </citation>
    <scope>NUCLEOTIDE SEQUENCE</scope>
    <source>
        <strain evidence="4">CBS 150709</strain>
    </source>
</reference>
<evidence type="ECO:0000313" key="9">
    <source>
        <dbReference type="Proteomes" id="UP000245956"/>
    </source>
</evidence>
<reference evidence="7 9" key="2">
    <citation type="journal article" date="2016" name="Front. Microbiol.">
        <title>Genome and transcriptome sequences reveal the specific parasitism of the nematophagous Purpureocillium lilacinum 36-1.</title>
        <authorList>
            <person name="Xie J."/>
            <person name="Li S."/>
            <person name="Mo C."/>
            <person name="Xiao X."/>
            <person name="Peng D."/>
            <person name="Wang G."/>
            <person name="Xiao Y."/>
        </authorList>
    </citation>
    <scope>NUCLEOTIDE SEQUENCE [LARGE SCALE GENOMIC DNA]</scope>
    <source>
        <strain evidence="7 9">36-1</strain>
    </source>
</reference>
<dbReference type="OMA" id="IGIGWWQ"/>
<evidence type="ECO:0000259" key="3">
    <source>
        <dbReference type="Pfam" id="PF16561"/>
    </source>
</evidence>
<feature type="compositionally biased region" description="Acidic residues" evidence="2">
    <location>
        <begin position="377"/>
        <end position="387"/>
    </location>
</feature>
<dbReference type="RefSeq" id="XP_018177802.1">
    <property type="nucleotide sequence ID" value="XM_018322572.1"/>
</dbReference>
<evidence type="ECO:0000313" key="10">
    <source>
        <dbReference type="Proteomes" id="UP001287286"/>
    </source>
</evidence>
<dbReference type="STRING" id="33203.A0A179H481"/>
<dbReference type="Gene3D" id="2.60.40.10">
    <property type="entry name" value="Immunoglobulins"/>
    <property type="match status" value="1"/>
</dbReference>
<protein>
    <recommendedName>
        <fullName evidence="3">AMP-activated protein kinase glycogen-binding domain-containing protein</fullName>
    </recommendedName>
</protein>
<accession>A0A179H481</accession>
<feature type="compositionally biased region" description="Polar residues" evidence="2">
    <location>
        <begin position="327"/>
        <end position="339"/>
    </location>
</feature>
<evidence type="ECO:0000256" key="1">
    <source>
        <dbReference type="ARBA" id="ARBA00010926"/>
    </source>
</evidence>
<dbReference type="Proteomes" id="UP001287286">
    <property type="component" value="Unassembled WGS sequence"/>
</dbReference>
<dbReference type="CDD" id="cd02859">
    <property type="entry name" value="E_set_AMPKbeta_like_N"/>
    <property type="match status" value="1"/>
</dbReference>
<dbReference type="InterPro" id="IPR014756">
    <property type="entry name" value="Ig_E-set"/>
</dbReference>
<evidence type="ECO:0000313" key="4">
    <source>
        <dbReference type="EMBL" id="KAK4091187.1"/>
    </source>
</evidence>
<dbReference type="GeneID" id="28887621"/>
<evidence type="ECO:0000313" key="6">
    <source>
        <dbReference type="EMBL" id="OAQ89083.1"/>
    </source>
</evidence>
<reference evidence="5 8" key="3">
    <citation type="submission" date="2016-01" db="EMBL/GenBank/DDBJ databases">
        <title>Biosynthesis of antibiotic leucinostatins and their inhibition on Phytophthora in bio-control Purpureocillium lilacinum.</title>
        <authorList>
            <person name="Wang G."/>
            <person name="Liu Z."/>
            <person name="Lin R."/>
            <person name="Li E."/>
            <person name="Mao Z."/>
            <person name="Ling J."/>
            <person name="Yin W."/>
            <person name="Xie B."/>
        </authorList>
    </citation>
    <scope>NUCLEOTIDE SEQUENCE [LARGE SCALE GENOMIC DNA]</scope>
    <source>
        <strain evidence="5">PLBJ-1</strain>
        <strain evidence="6">PLFJ-1</strain>
    </source>
</reference>
<dbReference type="EMBL" id="LSBH01000002">
    <property type="protein sequence ID" value="OAQ84548.1"/>
    <property type="molecule type" value="Genomic_DNA"/>
</dbReference>
<dbReference type="KEGG" id="plj:28887621"/>
<feature type="region of interest" description="Disordered" evidence="2">
    <location>
        <begin position="246"/>
        <end position="267"/>
    </location>
</feature>
<proteinExistence type="inferred from homology"/>
<gene>
    <name evidence="7" type="ORF">PCL_07943</name>
    <name evidence="4" type="ORF">Purlil1_4201</name>
    <name evidence="5" type="ORF">VFPBJ_03316</name>
    <name evidence="6" type="ORF">VFPFJ_05492</name>
</gene>
<feature type="compositionally biased region" description="Polar residues" evidence="2">
    <location>
        <begin position="307"/>
        <end position="318"/>
    </location>
</feature>
<dbReference type="Proteomes" id="UP000078340">
    <property type="component" value="Unassembled WGS sequence"/>
</dbReference>
<evidence type="ECO:0000256" key="2">
    <source>
        <dbReference type="SAM" id="MobiDB-lite"/>
    </source>
</evidence>
<dbReference type="EMBL" id="LCWV01000003">
    <property type="protein sequence ID" value="PWI74629.1"/>
    <property type="molecule type" value="Genomic_DNA"/>
</dbReference>
<feature type="compositionally biased region" description="Polar residues" evidence="2">
    <location>
        <begin position="130"/>
        <end position="153"/>
    </location>
</feature>
<dbReference type="PANTHER" id="PTHR10343:SF84">
    <property type="entry name" value="5'-AMP-ACTIVATED PROTEIN KINASE SUBUNIT BETA-1"/>
    <property type="match status" value="1"/>
</dbReference>
<reference evidence="7" key="1">
    <citation type="submission" date="2015-05" db="EMBL/GenBank/DDBJ databases">
        <authorList>
            <person name="Wang D.B."/>
            <person name="Wang M."/>
        </authorList>
    </citation>
    <scope>NUCLEOTIDE SEQUENCE</scope>
    <source>
        <strain evidence="7">36-1</strain>
    </source>
</reference>
<comment type="similarity">
    <text evidence="1">Belongs to the 5'-AMP-activated protein kinase beta subunit family.</text>
</comment>
<organism evidence="5 8">
    <name type="scientific">Purpureocillium lilacinum</name>
    <name type="common">Paecilomyces lilacinus</name>
    <dbReference type="NCBI Taxonomy" id="33203"/>
    <lineage>
        <taxon>Eukaryota</taxon>
        <taxon>Fungi</taxon>
        <taxon>Dikarya</taxon>
        <taxon>Ascomycota</taxon>
        <taxon>Pezizomycotina</taxon>
        <taxon>Sordariomycetes</taxon>
        <taxon>Hypocreomycetidae</taxon>
        <taxon>Hypocreales</taxon>
        <taxon>Ophiocordycipitaceae</taxon>
        <taxon>Purpureocillium</taxon>
    </lineage>
</organism>
<dbReference type="Proteomes" id="UP000245956">
    <property type="component" value="Unassembled WGS sequence"/>
</dbReference>
<sequence>MATHPALVTISFRQPGTQPPVFVAGSFSDPPWQLRQMQCTRLDAGENHFTVQVPVQPGQEYAYKFKVGDGSDWVLDKHASISTQSDGSEANVLKVPGVTDTSTGSLQAPLEATERKGGSSPHPGLRGTLAGSSSGPAKSHLSKTLNVETQAQREGSRTPIEIVAKTAAEVADTAAQLDDLESTAPDGSGTTQGQGDLAGDDGADLKTPLFAHECFGAYEFVDDGLDHHEVSDKVPKSMDHGLSLSDYETDRIDPGDPTLERFPSDKSSVMDTLRKIQSCTDEHRLHLEDLSIDPRASRRTSVDSSDETASMGSLSPTSTRRRENRLSHSSFGHTKSALSLGSIAEEPKTGENGSSKSQHVQKAMGLAVYDQAVTPPTDDDEALTMKV</sequence>
<feature type="region of interest" description="Disordered" evidence="2">
    <location>
        <begin position="82"/>
        <end position="159"/>
    </location>
</feature>
<feature type="compositionally biased region" description="Basic and acidic residues" evidence="2">
    <location>
        <begin position="248"/>
        <end position="264"/>
    </location>
</feature>
<dbReference type="Pfam" id="PF16561">
    <property type="entry name" value="AMPK1_CBM"/>
    <property type="match status" value="1"/>
</dbReference>
<feature type="compositionally biased region" description="Polar residues" evidence="2">
    <location>
        <begin position="351"/>
        <end position="360"/>
    </location>
</feature>
<dbReference type="SUPFAM" id="SSF81296">
    <property type="entry name" value="E set domains"/>
    <property type="match status" value="1"/>
</dbReference>
<dbReference type="Proteomes" id="UP000078240">
    <property type="component" value="Unassembled WGS sequence"/>
</dbReference>
<dbReference type="AlphaFoldDB" id="A0A179H481"/>
<feature type="region of interest" description="Disordered" evidence="2">
    <location>
        <begin position="290"/>
        <end position="387"/>
    </location>
</feature>
<evidence type="ECO:0000313" key="5">
    <source>
        <dbReference type="EMBL" id="OAQ84548.1"/>
    </source>
</evidence>
<evidence type="ECO:0000313" key="8">
    <source>
        <dbReference type="Proteomes" id="UP000078240"/>
    </source>
</evidence>
<feature type="region of interest" description="Disordered" evidence="2">
    <location>
        <begin position="180"/>
        <end position="204"/>
    </location>
</feature>
<keyword evidence="10" id="KW-1185">Reference proteome</keyword>
<comment type="caution">
    <text evidence="5">The sequence shown here is derived from an EMBL/GenBank/DDBJ whole genome shotgun (WGS) entry which is preliminary data.</text>
</comment>
<dbReference type="InterPro" id="IPR032640">
    <property type="entry name" value="AMPK1_CBM"/>
</dbReference>
<dbReference type="OrthoDB" id="5350410at2759"/>
<dbReference type="InterPro" id="IPR013783">
    <property type="entry name" value="Ig-like_fold"/>
</dbReference>
<dbReference type="InterPro" id="IPR050827">
    <property type="entry name" value="CRP1_MDG1_kinase"/>
</dbReference>
<reference evidence="4 10" key="5">
    <citation type="journal article" date="2024" name="Microbiol. Resour. Announc.">
        <title>Genome annotations for the ascomycete fungi Trichoderma harzianum, Trichoderma aggressivum, and Purpureocillium lilacinum.</title>
        <authorList>
            <person name="Beijen E.P.W."/>
            <person name="Ohm R.A."/>
        </authorList>
    </citation>
    <scope>NUCLEOTIDE SEQUENCE [LARGE SCALE GENOMIC DNA]</scope>
    <source>
        <strain evidence="4 10">CBS 150709</strain>
    </source>
</reference>